<proteinExistence type="predicted"/>
<evidence type="ECO:0000256" key="1">
    <source>
        <dbReference type="SAM" id="MobiDB-lite"/>
    </source>
</evidence>
<protein>
    <submittedName>
        <fullName evidence="2 3">Uncharacterized protein</fullName>
    </submittedName>
</protein>
<dbReference type="EMBL" id="ABEU02000002">
    <property type="protein sequence ID" value="PNR60008.1"/>
    <property type="molecule type" value="Genomic_DNA"/>
</dbReference>
<evidence type="ECO:0000313" key="4">
    <source>
        <dbReference type="Proteomes" id="UP000006727"/>
    </source>
</evidence>
<feature type="compositionally biased region" description="Basic and acidic residues" evidence="1">
    <location>
        <begin position="205"/>
        <end position="221"/>
    </location>
</feature>
<dbReference type="Gramene" id="Pp3c2_16910V3.1">
    <property type="protein sequence ID" value="Pp3c2_16910V3.1"/>
    <property type="gene ID" value="Pp3c2_16910"/>
</dbReference>
<dbReference type="EnsemblPlants" id="Pp3c2_16910V3.1">
    <property type="protein sequence ID" value="Pp3c2_16910V3.1"/>
    <property type="gene ID" value="Pp3c2_16910"/>
</dbReference>
<keyword evidence="4" id="KW-1185">Reference proteome</keyword>
<dbReference type="Gramene" id="Pp3c2_16910V3.2">
    <property type="protein sequence ID" value="Pp3c2_16910V3.2"/>
    <property type="gene ID" value="Pp3c2_16910"/>
</dbReference>
<feature type="region of interest" description="Disordered" evidence="1">
    <location>
        <begin position="89"/>
        <end position="129"/>
    </location>
</feature>
<dbReference type="KEGG" id="ppp:112292840"/>
<dbReference type="PaxDb" id="3218-PP1S358_32V6.1"/>
<dbReference type="AlphaFoldDB" id="A0A2K1L1V5"/>
<organism evidence="2">
    <name type="scientific">Physcomitrium patens</name>
    <name type="common">Spreading-leaved earth moss</name>
    <name type="synonym">Physcomitrella patens</name>
    <dbReference type="NCBI Taxonomy" id="3218"/>
    <lineage>
        <taxon>Eukaryota</taxon>
        <taxon>Viridiplantae</taxon>
        <taxon>Streptophyta</taxon>
        <taxon>Embryophyta</taxon>
        <taxon>Bryophyta</taxon>
        <taxon>Bryophytina</taxon>
        <taxon>Bryopsida</taxon>
        <taxon>Funariidae</taxon>
        <taxon>Funariales</taxon>
        <taxon>Funariaceae</taxon>
        <taxon>Physcomitrium</taxon>
    </lineage>
</organism>
<accession>A0A2K1L1V5</accession>
<feature type="compositionally biased region" description="Polar residues" evidence="1">
    <location>
        <begin position="101"/>
        <end position="114"/>
    </location>
</feature>
<dbReference type="RefSeq" id="XP_024397493.1">
    <property type="nucleotide sequence ID" value="XM_024541725.2"/>
</dbReference>
<reference evidence="2 4" key="1">
    <citation type="journal article" date="2008" name="Science">
        <title>The Physcomitrella genome reveals evolutionary insights into the conquest of land by plants.</title>
        <authorList>
            <person name="Rensing S."/>
            <person name="Lang D."/>
            <person name="Zimmer A."/>
            <person name="Terry A."/>
            <person name="Salamov A."/>
            <person name="Shapiro H."/>
            <person name="Nishiyama T."/>
            <person name="Perroud P.-F."/>
            <person name="Lindquist E."/>
            <person name="Kamisugi Y."/>
            <person name="Tanahashi T."/>
            <person name="Sakakibara K."/>
            <person name="Fujita T."/>
            <person name="Oishi K."/>
            <person name="Shin-I T."/>
            <person name="Kuroki Y."/>
            <person name="Toyoda A."/>
            <person name="Suzuki Y."/>
            <person name="Hashimoto A."/>
            <person name="Yamaguchi K."/>
            <person name="Sugano A."/>
            <person name="Kohara Y."/>
            <person name="Fujiyama A."/>
            <person name="Anterola A."/>
            <person name="Aoki S."/>
            <person name="Ashton N."/>
            <person name="Barbazuk W.B."/>
            <person name="Barker E."/>
            <person name="Bennetzen J."/>
            <person name="Bezanilla M."/>
            <person name="Blankenship R."/>
            <person name="Cho S.H."/>
            <person name="Dutcher S."/>
            <person name="Estelle M."/>
            <person name="Fawcett J.A."/>
            <person name="Gundlach H."/>
            <person name="Hanada K."/>
            <person name="Heyl A."/>
            <person name="Hicks K.A."/>
            <person name="Hugh J."/>
            <person name="Lohr M."/>
            <person name="Mayer K."/>
            <person name="Melkozernov A."/>
            <person name="Murata T."/>
            <person name="Nelson D."/>
            <person name="Pils B."/>
            <person name="Prigge M."/>
            <person name="Reiss B."/>
            <person name="Renner T."/>
            <person name="Rombauts S."/>
            <person name="Rushton P."/>
            <person name="Sanderfoot A."/>
            <person name="Schween G."/>
            <person name="Shiu S.-H."/>
            <person name="Stueber K."/>
            <person name="Theodoulou F.L."/>
            <person name="Tu H."/>
            <person name="Van de Peer Y."/>
            <person name="Verrier P.J."/>
            <person name="Waters E."/>
            <person name="Wood A."/>
            <person name="Yang L."/>
            <person name="Cove D."/>
            <person name="Cuming A."/>
            <person name="Hasebe M."/>
            <person name="Lucas S."/>
            <person name="Mishler D.B."/>
            <person name="Reski R."/>
            <person name="Grigoriev I."/>
            <person name="Quatrano R.S."/>
            <person name="Boore J.L."/>
        </authorList>
    </citation>
    <scope>NUCLEOTIDE SEQUENCE [LARGE SCALE GENOMIC DNA]</scope>
    <source>
        <strain evidence="3 4">cv. Gransden 2004</strain>
    </source>
</reference>
<sequence>MKLLHAPQTGHMFSVVAGPKNTHFSQKGKVSVADFGARWVPAAAPFGDASCSLHGTPSASKFLGSVSAIRIWGLKSENRAGQNGARYAWAKPEGSSEKSEYVQNTKAESASNLDDSQEPFRDAVESGQSIGEATTQLQFEAKEEKEAGEAIRDKSEELFKQSTTNGNSEVGKCKSPEHQDPKAEVSSEIWAEKDPNEENATSHSFLDDEKKVDFHGEEDKSVLGIGGERVESS</sequence>
<gene>
    <name evidence="3" type="primary">LOC112292840</name>
    <name evidence="2" type="ORF">PHYPA_002800</name>
</gene>
<dbReference type="GeneID" id="112292840"/>
<dbReference type="EnsemblPlants" id="Pp3c2_16910V3.2">
    <property type="protein sequence ID" value="Pp3c2_16910V3.2"/>
    <property type="gene ID" value="Pp3c2_16910"/>
</dbReference>
<evidence type="ECO:0000313" key="3">
    <source>
        <dbReference type="EnsemblPlants" id="Pp3c2_16910V3.1"/>
    </source>
</evidence>
<evidence type="ECO:0000313" key="2">
    <source>
        <dbReference type="EMBL" id="PNR60008.1"/>
    </source>
</evidence>
<feature type="region of interest" description="Disordered" evidence="1">
    <location>
        <begin position="142"/>
        <end position="233"/>
    </location>
</feature>
<name>A0A2K1L1V5_PHYPA</name>
<reference evidence="2 4" key="2">
    <citation type="journal article" date="2018" name="Plant J.">
        <title>The Physcomitrella patens chromosome-scale assembly reveals moss genome structure and evolution.</title>
        <authorList>
            <person name="Lang D."/>
            <person name="Ullrich K.K."/>
            <person name="Murat F."/>
            <person name="Fuchs J."/>
            <person name="Jenkins J."/>
            <person name="Haas F.B."/>
            <person name="Piednoel M."/>
            <person name="Gundlach H."/>
            <person name="Van Bel M."/>
            <person name="Meyberg R."/>
            <person name="Vives C."/>
            <person name="Morata J."/>
            <person name="Symeonidi A."/>
            <person name="Hiss M."/>
            <person name="Muchero W."/>
            <person name="Kamisugi Y."/>
            <person name="Saleh O."/>
            <person name="Blanc G."/>
            <person name="Decker E.L."/>
            <person name="van Gessel N."/>
            <person name="Grimwood J."/>
            <person name="Hayes R.D."/>
            <person name="Graham S.W."/>
            <person name="Gunter L.E."/>
            <person name="McDaniel S.F."/>
            <person name="Hoernstein S.N.W."/>
            <person name="Larsson A."/>
            <person name="Li F.W."/>
            <person name="Perroud P.F."/>
            <person name="Phillips J."/>
            <person name="Ranjan P."/>
            <person name="Rokshar D.S."/>
            <person name="Rothfels C.J."/>
            <person name="Schneider L."/>
            <person name="Shu S."/>
            <person name="Stevenson D.W."/>
            <person name="Thummler F."/>
            <person name="Tillich M."/>
            <person name="Villarreal Aguilar J.C."/>
            <person name="Widiez T."/>
            <person name="Wong G.K."/>
            <person name="Wymore A."/>
            <person name="Zhang Y."/>
            <person name="Zimmer A.D."/>
            <person name="Quatrano R.S."/>
            <person name="Mayer K.F.X."/>
            <person name="Goodstein D."/>
            <person name="Casacuberta J.M."/>
            <person name="Vandepoele K."/>
            <person name="Reski R."/>
            <person name="Cuming A.C."/>
            <person name="Tuskan G.A."/>
            <person name="Maumus F."/>
            <person name="Salse J."/>
            <person name="Schmutz J."/>
            <person name="Rensing S.A."/>
        </authorList>
    </citation>
    <scope>NUCLEOTIDE SEQUENCE [LARGE SCALE GENOMIC DNA]</scope>
    <source>
        <strain evidence="3 4">cv. Gransden 2004</strain>
    </source>
</reference>
<dbReference type="Proteomes" id="UP000006727">
    <property type="component" value="Chromosome 2"/>
</dbReference>
<feature type="compositionally biased region" description="Basic and acidic residues" evidence="1">
    <location>
        <begin position="142"/>
        <end position="159"/>
    </location>
</feature>
<feature type="compositionally biased region" description="Basic and acidic residues" evidence="1">
    <location>
        <begin position="171"/>
        <end position="196"/>
    </location>
</feature>
<reference evidence="3" key="3">
    <citation type="submission" date="2020-12" db="UniProtKB">
        <authorList>
            <consortium name="EnsemblPlants"/>
        </authorList>
    </citation>
    <scope>IDENTIFICATION</scope>
</reference>